<keyword evidence="1" id="KW-1133">Transmembrane helix</keyword>
<protein>
    <submittedName>
        <fullName evidence="2">Uncharacterized protein</fullName>
    </submittedName>
</protein>
<dbReference type="Proteomes" id="UP001348805">
    <property type="component" value="Segment"/>
</dbReference>
<evidence type="ECO:0000256" key="1">
    <source>
        <dbReference type="SAM" id="Phobius"/>
    </source>
</evidence>
<keyword evidence="1" id="KW-0472">Membrane</keyword>
<proteinExistence type="predicted"/>
<dbReference type="EMBL" id="OR769219">
    <property type="protein sequence ID" value="WQJ51337.1"/>
    <property type="molecule type" value="Genomic_DNA"/>
</dbReference>
<reference evidence="2 3" key="1">
    <citation type="submission" date="2023-11" db="EMBL/GenBank/DDBJ databases">
        <authorList>
            <person name="Cook R."/>
            <person name="Crisci M."/>
            <person name="Pye H."/>
            <person name="Adriaenssens E."/>
            <person name="Santini J."/>
        </authorList>
    </citation>
    <scope>NUCLEOTIDE SEQUENCE [LARGE SCALE GENOMIC DNA]</scope>
    <source>
        <strain evidence="2">Lak_Megaphage_RVC_AP3_GC26</strain>
    </source>
</reference>
<feature type="transmembrane region" description="Helical" evidence="1">
    <location>
        <begin position="6"/>
        <end position="29"/>
    </location>
</feature>
<sequence>MIGAYIFSLILFILSFGITSVIILSLNTLHGTRRDEGHSTWFLKLVILFMCIASFKITYNIIDKPNTWFCTDEPIATNKNMETYVYYNFFQTDSVVKEVHKFEYIKAIITREKMQDEGGEGSSHMHIDVKSADGNTYIKDHCTRFEDLPYNEFKKRIAFRKEYWPDVHYELIYFSN</sequence>
<evidence type="ECO:0000313" key="3">
    <source>
        <dbReference type="Proteomes" id="UP001348805"/>
    </source>
</evidence>
<name>A0ABZ0Z164_9CAUD</name>
<keyword evidence="1" id="KW-0812">Transmembrane</keyword>
<evidence type="ECO:0000313" key="2">
    <source>
        <dbReference type="EMBL" id="WQJ51337.1"/>
    </source>
</evidence>
<organism evidence="2 3">
    <name type="scientific">phage Lak_Megaphage_RVC_AP3_GC26</name>
    <dbReference type="NCBI Taxonomy" id="3109225"/>
    <lineage>
        <taxon>Viruses</taxon>
        <taxon>Duplodnaviria</taxon>
        <taxon>Heunggongvirae</taxon>
        <taxon>Uroviricota</taxon>
        <taxon>Caudoviricetes</taxon>
        <taxon>Caudoviricetes code 15 clade</taxon>
    </lineage>
</organism>
<keyword evidence="3" id="KW-1185">Reference proteome</keyword>
<accession>A0ABZ0Z164</accession>
<feature type="transmembrane region" description="Helical" evidence="1">
    <location>
        <begin position="41"/>
        <end position="62"/>
    </location>
</feature>